<name>A0A3E2NM26_9SPHI</name>
<dbReference type="InterPro" id="IPR027039">
    <property type="entry name" value="Crtac1"/>
</dbReference>
<sequence length="1109" mass="124290">MPRTTTYKSFTLIFLAVLVGIALFNSCEKKKPGDGIFRLVPTEDSHVDFVNRNIATDSVNILDYLYFYNGAGVASADFNNDGLPDLYFSSNQENNKLYLNKGNLKFEDITNRAGLQGKGNWKTGVTVVDINGDGWKDIYVCVVSNYKGFKGKNQLYINNHDLTFTESAAKYGLDFSGFSTQASFLDYDKDGDLDMFLLTSSVHSNDTYGDSTLRVKTNHDAGDHLFRNDNGRFTDVTDGSGIYSAPIGYGLGLSVGDLNNDGWDDIYVSNDFFEQDYYYVNQKNGTFKEEMKSAFGHASLFSMGNTLADVNKDGHLDVISTDMLPEDMKVLKSTINDEPLDIYNQEVSAGYYYQYSKNCLQLNVGNGTKFVDLSLYSGVSATDWTWSPLVQDFDMDGHKDMFFSNGIKKRLNDMDYLKYLGDPNVVKDFKTSRFFDREKINLMPNGQVHNYLYHGSDKLKFTDISEGNNMRDTSISSGAVAIDLDNDGDLDMVTNNMDVPAFIYQNMTMENAKDKKPAYLNVSVHFTEQNQDGIGTKLFLRTAKGIDHQEIQTSTAYESTQGDNVTFTFAPGDKPVEMLIVWPNNNHQVIKSFNLNKKVTIRYNTTSVFPPSDIASVTDSFIKGNAQFTFKPVKAATVAMVAPFETPDFNYYGLIPHAYLPHTPAVAVADVNNDGYDDIYTGSIAGEEKYILSGNKTGGFTKVMVDAFNAHKAYGDTQAEWTDVNGDGLPDLVVLSANHPFAEAGKRMQPRLYINRGNFKFEYKALPLVEQLVSKIFVYDFNGDGRQDLLLTSAVPFYNYNMPAQSAVLLSKGDGSFTPAGKNDYPELTRIPYITSITAADVDKNGSQDIVVSSEWNPVQIFLNKNKKLVKFSSALLDGMKGWWQSAAIADIDGDGKMDFIGGNWGANSKYNVTPDHPVYAYNDDVDADGRNDLLISYFYKEKYYPFRPKNDLEQELPYLKKEFLSFQKMADKTTDEVFKDKLTENSKLIANQFSSVFISDVMHAKTAAELPYMYQQAPIRSITSLDKTGEVLLNGNFWGVVPYEGKYDALGLVTAHYNKADKQFSQPEYWVNPLFNFEECTAPQKIKTSKGEAFITVTYEGRMVIISK</sequence>
<accession>A0A3E2NM26</accession>
<dbReference type="InterPro" id="IPR013517">
    <property type="entry name" value="FG-GAP"/>
</dbReference>
<dbReference type="Proteomes" id="UP000260823">
    <property type="component" value="Unassembled WGS sequence"/>
</dbReference>
<dbReference type="PANTHER" id="PTHR16026">
    <property type="entry name" value="CARTILAGE ACIDIC PROTEIN 1"/>
    <property type="match status" value="1"/>
</dbReference>
<gene>
    <name evidence="2" type="ORF">DYU05_15610</name>
</gene>
<dbReference type="InterPro" id="IPR028994">
    <property type="entry name" value="Integrin_alpha_N"/>
</dbReference>
<reference evidence="2 3" key="1">
    <citation type="submission" date="2018-08" db="EMBL/GenBank/DDBJ databases">
        <title>Mucilaginibacter terrae sp. nov., isolated from manganese diggings.</title>
        <authorList>
            <person name="Huang Y."/>
            <person name="Zhou Z."/>
        </authorList>
    </citation>
    <scope>NUCLEOTIDE SEQUENCE [LARGE SCALE GENOMIC DNA]</scope>
    <source>
        <strain evidence="2 3">ZH6</strain>
    </source>
</reference>
<organism evidence="2 3">
    <name type="scientific">Mucilaginibacter terrenus</name>
    <dbReference type="NCBI Taxonomy" id="2482727"/>
    <lineage>
        <taxon>Bacteria</taxon>
        <taxon>Pseudomonadati</taxon>
        <taxon>Bacteroidota</taxon>
        <taxon>Sphingobacteriia</taxon>
        <taxon>Sphingobacteriales</taxon>
        <taxon>Sphingobacteriaceae</taxon>
        <taxon>Mucilaginibacter</taxon>
    </lineage>
</organism>
<dbReference type="PANTHER" id="PTHR16026:SF0">
    <property type="entry name" value="CARTILAGE ACIDIC PROTEIN 1"/>
    <property type="match status" value="1"/>
</dbReference>
<dbReference type="OrthoDB" id="974255at2"/>
<evidence type="ECO:0000313" key="2">
    <source>
        <dbReference type="EMBL" id="RFZ82055.1"/>
    </source>
</evidence>
<dbReference type="Pfam" id="PF13517">
    <property type="entry name" value="FG-GAP_3"/>
    <property type="match status" value="4"/>
</dbReference>
<evidence type="ECO:0000256" key="1">
    <source>
        <dbReference type="ARBA" id="ARBA00022729"/>
    </source>
</evidence>
<dbReference type="SUPFAM" id="SSF69318">
    <property type="entry name" value="Integrin alpha N-terminal domain"/>
    <property type="match status" value="2"/>
</dbReference>
<dbReference type="Gene3D" id="2.130.10.130">
    <property type="entry name" value="Integrin alpha, N-terminal"/>
    <property type="match status" value="4"/>
</dbReference>
<dbReference type="RefSeq" id="WP_117384081.1">
    <property type="nucleotide sequence ID" value="NZ_QWDE01000003.1"/>
</dbReference>
<evidence type="ECO:0000313" key="3">
    <source>
        <dbReference type="Proteomes" id="UP000260823"/>
    </source>
</evidence>
<proteinExistence type="predicted"/>
<dbReference type="EMBL" id="QWDE01000003">
    <property type="protein sequence ID" value="RFZ82055.1"/>
    <property type="molecule type" value="Genomic_DNA"/>
</dbReference>
<dbReference type="AlphaFoldDB" id="A0A3E2NM26"/>
<keyword evidence="3" id="KW-1185">Reference proteome</keyword>
<protein>
    <submittedName>
        <fullName evidence="2">VCBS repeat-containing protein</fullName>
    </submittedName>
</protein>
<comment type="caution">
    <text evidence="2">The sequence shown here is derived from an EMBL/GenBank/DDBJ whole genome shotgun (WGS) entry which is preliminary data.</text>
</comment>
<keyword evidence="1" id="KW-0732">Signal</keyword>